<dbReference type="InterPro" id="IPR011989">
    <property type="entry name" value="ARM-like"/>
</dbReference>
<reference evidence="14" key="1">
    <citation type="journal article" date="1993" name="Virology">
        <title>Expression of the gene encoding a translational elongation factor 3 homolog of Chlorella virus CVK2.</title>
        <authorList>
            <person name="Yamada T."/>
            <person name="Fukuda T."/>
            <person name="Tamura K."/>
            <person name="Furukawa S."/>
            <person name="Songsri P."/>
        </authorList>
    </citation>
    <scope>NUCLEOTIDE SEQUENCE</scope>
    <source>
        <strain evidence="14">CVK2</strain>
    </source>
</reference>
<keyword evidence="11" id="KW-0648">Protein biosynthesis</keyword>
<dbReference type="UniPathway" id="UPA00345"/>
<keyword evidence="10" id="KW-0694">RNA-binding</keyword>
<evidence type="ECO:0000256" key="2">
    <source>
        <dbReference type="ARBA" id="ARBA00004815"/>
    </source>
</evidence>
<dbReference type="Gene3D" id="2.40.50.990">
    <property type="match status" value="1"/>
</dbReference>
<accession>Q66093</accession>
<keyword evidence="8" id="KW-0378">Hydrolase</keyword>
<evidence type="ECO:0000256" key="9">
    <source>
        <dbReference type="ARBA" id="ARBA00022840"/>
    </source>
</evidence>
<dbReference type="SUPFAM" id="SSF48371">
    <property type="entry name" value="ARM repeat"/>
    <property type="match status" value="1"/>
</dbReference>
<dbReference type="CDD" id="cd03221">
    <property type="entry name" value="ABCF_EF-3"/>
    <property type="match status" value="1"/>
</dbReference>
<evidence type="ECO:0000256" key="10">
    <source>
        <dbReference type="ARBA" id="ARBA00022884"/>
    </source>
</evidence>
<dbReference type="FunFam" id="3.40.50.300:FF:000193">
    <property type="entry name" value="Probable Elongation factor 3"/>
    <property type="match status" value="1"/>
</dbReference>
<feature type="domain" description="ABC transporter" evidence="13">
    <location>
        <begin position="776"/>
        <end position="1089"/>
    </location>
</feature>
<dbReference type="PANTHER" id="PTHR19211">
    <property type="entry name" value="ATP-BINDING TRANSPORT PROTEIN-RELATED"/>
    <property type="match status" value="1"/>
</dbReference>
<dbReference type="PROSITE" id="PS00211">
    <property type="entry name" value="ABC_TRANSPORTER_1"/>
    <property type="match status" value="1"/>
</dbReference>
<dbReference type="GO" id="GO:0016887">
    <property type="term" value="F:ATP hydrolysis activity"/>
    <property type="evidence" value="ECO:0007669"/>
    <property type="project" value="InterPro"/>
</dbReference>
<keyword evidence="9" id="KW-0067">ATP-binding</keyword>
<dbReference type="Pfam" id="PF24984">
    <property type="entry name" value="HEAT_EF3_GNC1"/>
    <property type="match status" value="1"/>
</dbReference>
<dbReference type="Gene3D" id="1.25.10.10">
    <property type="entry name" value="Leucine-rich Repeat Variant"/>
    <property type="match status" value="1"/>
</dbReference>
<evidence type="ECO:0000256" key="6">
    <source>
        <dbReference type="ARBA" id="ARBA00022741"/>
    </source>
</evidence>
<dbReference type="InterPro" id="IPR017871">
    <property type="entry name" value="ABC_transporter-like_CS"/>
</dbReference>
<evidence type="ECO:0000256" key="1">
    <source>
        <dbReference type="ARBA" id="ARBA00004496"/>
    </source>
</evidence>
<proteinExistence type="inferred from homology"/>
<name>Q66093_9PHYC</name>
<comment type="pathway">
    <text evidence="2">Protein biosynthesis; polypeptide chain elongation.</text>
</comment>
<evidence type="ECO:0000256" key="5">
    <source>
        <dbReference type="ARBA" id="ARBA00022737"/>
    </source>
</evidence>
<evidence type="ECO:0000256" key="4">
    <source>
        <dbReference type="ARBA" id="ARBA00022490"/>
    </source>
</evidence>
<comment type="similarity">
    <text evidence="3">Belongs to the ABC transporter superfamily. ABCF family. EF3 subfamily.</text>
</comment>
<dbReference type="GO" id="GO:0005524">
    <property type="term" value="F:ATP binding"/>
    <property type="evidence" value="ECO:0007669"/>
    <property type="project" value="UniProtKB-KW"/>
</dbReference>
<keyword evidence="6" id="KW-0547">Nucleotide-binding</keyword>
<gene>
    <name evidence="14" type="primary">vEF-3</name>
</gene>
<evidence type="ECO:0000256" key="8">
    <source>
        <dbReference type="ARBA" id="ARBA00022801"/>
    </source>
</evidence>
<evidence type="ECO:0000256" key="12">
    <source>
        <dbReference type="ARBA" id="ARBA00049360"/>
    </source>
</evidence>
<dbReference type="InterPro" id="IPR015688">
    <property type="entry name" value="eEF3_ABC2_chromodomain-like"/>
</dbReference>
<protein>
    <submittedName>
        <fullName evidence="14">Translation elongation factor-3</fullName>
    </submittedName>
</protein>
<dbReference type="InterPro" id="IPR003593">
    <property type="entry name" value="AAA+_ATPase"/>
</dbReference>
<dbReference type="InterPro" id="IPR003439">
    <property type="entry name" value="ABC_transporter-like_ATP-bd"/>
</dbReference>
<evidence type="ECO:0000256" key="11">
    <source>
        <dbReference type="ARBA" id="ARBA00022917"/>
    </source>
</evidence>
<comment type="subcellular location">
    <subcellularLocation>
        <location evidence="1">Cytoplasm</location>
    </subcellularLocation>
</comment>
<comment type="catalytic activity">
    <reaction evidence="12">
        <text>ATP + H2O = ADP + phosphate + H(+)</text>
        <dbReference type="Rhea" id="RHEA:13065"/>
        <dbReference type="ChEBI" id="CHEBI:15377"/>
        <dbReference type="ChEBI" id="CHEBI:15378"/>
        <dbReference type="ChEBI" id="CHEBI:30616"/>
        <dbReference type="ChEBI" id="CHEBI:43474"/>
        <dbReference type="ChEBI" id="CHEBI:456216"/>
    </reaction>
</comment>
<feature type="domain" description="ABC transporter" evidence="13">
    <location>
        <begin position="516"/>
        <end position="750"/>
    </location>
</feature>
<evidence type="ECO:0000313" key="14">
    <source>
        <dbReference type="EMBL" id="BAA03956.1"/>
    </source>
</evidence>
<organism evidence="14">
    <name type="scientific">Chlorella virus</name>
    <dbReference type="NCBI Taxonomy" id="10507"/>
    <lineage>
        <taxon>Viruses</taxon>
        <taxon>Varidnaviria</taxon>
        <taxon>Bamfordvirae</taxon>
        <taxon>Nucleocytoviricota</taxon>
        <taxon>Megaviricetes</taxon>
        <taxon>Algavirales</taxon>
        <taxon>Phycodnaviridae</taxon>
        <taxon>Chlorovirus</taxon>
    </lineage>
</organism>
<keyword evidence="4" id="KW-0963">Cytoplasm</keyword>
<dbReference type="SMART" id="SM00298">
    <property type="entry name" value="CHROMO"/>
    <property type="match status" value="1"/>
</dbReference>
<dbReference type="InterPro" id="IPR000953">
    <property type="entry name" value="Chromo/chromo_shadow_dom"/>
</dbReference>
<dbReference type="Gene3D" id="3.40.50.300">
    <property type="entry name" value="P-loop containing nucleotide triphosphate hydrolases"/>
    <property type="match status" value="2"/>
</dbReference>
<dbReference type="PANTHER" id="PTHR19211:SF5">
    <property type="entry name" value="ELONGATION FACTOR 3A-RELATED"/>
    <property type="match status" value="1"/>
</dbReference>
<dbReference type="InterPro" id="IPR016024">
    <property type="entry name" value="ARM-type_fold"/>
</dbReference>
<evidence type="ECO:0000256" key="3">
    <source>
        <dbReference type="ARBA" id="ARBA00011054"/>
    </source>
</evidence>
<keyword evidence="5" id="KW-0677">Repeat</keyword>
<dbReference type="Pfam" id="PF24987">
    <property type="entry name" value="HEAT_EF3_N"/>
    <property type="match status" value="1"/>
</dbReference>
<dbReference type="GO" id="GO:0003723">
    <property type="term" value="F:RNA binding"/>
    <property type="evidence" value="ECO:0007669"/>
    <property type="project" value="UniProtKB-KW"/>
</dbReference>
<dbReference type="GO" id="GO:0006414">
    <property type="term" value="P:translational elongation"/>
    <property type="evidence" value="ECO:0007669"/>
    <property type="project" value="UniProtKB-UniPathway"/>
</dbReference>
<dbReference type="CDD" id="cd18626">
    <property type="entry name" value="CD_eEF3"/>
    <property type="match status" value="1"/>
</dbReference>
<dbReference type="SMART" id="SM00382">
    <property type="entry name" value="AAA"/>
    <property type="match status" value="2"/>
</dbReference>
<dbReference type="SUPFAM" id="SSF52540">
    <property type="entry name" value="P-loop containing nucleoside triphosphate hydrolases"/>
    <property type="match status" value="2"/>
</dbReference>
<sequence>MSSHRYIPFHFLLNVIFYRGENNMSTDSWFNEAFKMIEKYPTLRERSIPVYKVSTGVVSYDFLDICALYHTDFPSIADKFEGIHRSTRPMIDVLMNEDIPRAKMLLQHGYEIVKDYGYCIYCKHDERFNRGELDLIDLLIEHKKYESIKFIKEVISEETLLKRDETYRGKYMYDRLMNIFLKRQFYSHIMNMSFVPMTIHINELIYLILRCINHLRKMAKSFNSSLNELFSGVSNKDKNVRDEWISKGSSFINSMAPYSVKMVLPKVFSAMKDPKWQTKEFACGFLENLALTHKNVCVYLPEIVPVVTDCMLDLKQVVKDNATKALIACCQIDNKDIEPFIPHLVKSIGSPQDVPECVHNLSATTFVQSVDAKTLSILTPLLVRGLADRTTPVRRKTCVIIRNMAKLVDDPSDAAKFAYLLVDKVKSAAEGMSNPEARKVAEECLDILSTIDTSFVNTTENTDITSVVKKYTDDYEYVSGIVEHLIDLKEFNVDIWKSAIDVEDFSGLYDTCFEEVKKKNVTNDDDEEVGEDLCDCEFSLAYGGKILLNNTRFNLKRGNRYGLCGPNGAGKSTLMRAIVNGQLEGFPSADVLKTAYVEHDLDGSDSNTAIIDFIANDEQVKENTWSREKIVTTLESVGFDIERQSAPINTLSGGWKMKLALARAMLLDAKLLLLDEPTNHLSVSNVRWLIEYLTNLEDVSCVIVSHDSGFLDAVCTSIIHYEPNLKLKKYKGNLSEFVKKRPESASYYALTETKTTWKFPEPGFLEGITSRDRAIMKLRGVGFKYPGTEKLIFDNVNAQVSLNSRIGVVGENGAGKSALFLVFSGGMWAPPGVVFGRPHMCVFFVWQRMLSTTSRDHLDMTPNQYIQWRYASGEDKETLDVVSRKNNEEELKKMYDTKVVDGVKKILDKILGRRKLKKSYEYEVQWKNDETTQWMSRERLEEYGFGKLLNDIDTKEAVANGMFKPLTAKNVEEHMANVGLDPEFTTHSRIRGLSGGQKLKLVIGAALWQQPHVIVLDEPTNFVDRESLGAMAEALKNFGGGVVVISHSNEFVKNVCVENWAVGGGVVQITGQSAAMLDAIKLEIKKETEYTDALGNTIKVKEEKRELSRQEKKKRAKNVK</sequence>
<dbReference type="InterPro" id="IPR047038">
    <property type="entry name" value="eEF3_chromodomain-like_sf"/>
</dbReference>
<dbReference type="PROSITE" id="PS50893">
    <property type="entry name" value="ABC_TRANSPORTER_2"/>
    <property type="match status" value="2"/>
</dbReference>
<keyword evidence="7 14" id="KW-0251">Elongation factor</keyword>
<evidence type="ECO:0000256" key="7">
    <source>
        <dbReference type="ARBA" id="ARBA00022768"/>
    </source>
</evidence>
<dbReference type="InterPro" id="IPR027417">
    <property type="entry name" value="P-loop_NTPase"/>
</dbReference>
<dbReference type="Pfam" id="PF00005">
    <property type="entry name" value="ABC_tran"/>
    <property type="match status" value="2"/>
</dbReference>
<dbReference type="EMBL" id="D16505">
    <property type="protein sequence ID" value="BAA03956.1"/>
    <property type="molecule type" value="Genomic_DNA"/>
</dbReference>
<evidence type="ECO:0000259" key="13">
    <source>
        <dbReference type="PROSITE" id="PS50893"/>
    </source>
</evidence>
<dbReference type="InterPro" id="IPR050611">
    <property type="entry name" value="ABCF"/>
</dbReference>